<dbReference type="InterPro" id="IPR001787">
    <property type="entry name" value="Ribosomal_bL21"/>
</dbReference>
<organism evidence="6 7">
    <name type="scientific">Tepidiforma thermophila (strain KCTC 52669 / CGMCC 1.13589 / G233)</name>
    <dbReference type="NCBI Taxonomy" id="2761530"/>
    <lineage>
        <taxon>Bacteria</taxon>
        <taxon>Bacillati</taxon>
        <taxon>Chloroflexota</taxon>
        <taxon>Tepidiformia</taxon>
        <taxon>Tepidiformales</taxon>
        <taxon>Tepidiformaceae</taxon>
        <taxon>Tepidiforma</taxon>
    </lineage>
</organism>
<dbReference type="Pfam" id="PF00829">
    <property type="entry name" value="Ribosomal_L21p"/>
    <property type="match status" value="1"/>
</dbReference>
<evidence type="ECO:0000256" key="5">
    <source>
        <dbReference type="RuleBase" id="RU000562"/>
    </source>
</evidence>
<dbReference type="GO" id="GO:1990904">
    <property type="term" value="C:ribonucleoprotein complex"/>
    <property type="evidence" value="ECO:0007669"/>
    <property type="project" value="UniProtKB-KW"/>
</dbReference>
<dbReference type="HAMAP" id="MF_01363">
    <property type="entry name" value="Ribosomal_bL21"/>
    <property type="match status" value="1"/>
</dbReference>
<sequence>MEAIVRADGRQLRLVEGQEFEVNRIEGEPGDIVDLDVMMVLDGPSVTVGTPLVEGAKVRARITQHGRAPKLVFMKYKNKVRYRRKFGHRQPVTRLVVESITKG</sequence>
<evidence type="ECO:0000256" key="3">
    <source>
        <dbReference type="ARBA" id="ARBA00023274"/>
    </source>
</evidence>
<dbReference type="Proteomes" id="UP000223071">
    <property type="component" value="Unassembled WGS sequence"/>
</dbReference>
<comment type="caution">
    <text evidence="6">The sequence shown here is derived from an EMBL/GenBank/DDBJ whole genome shotgun (WGS) entry which is preliminary data.</text>
</comment>
<comment type="function">
    <text evidence="4 5">This protein binds to 23S rRNA in the presence of protein L20.</text>
</comment>
<dbReference type="GO" id="GO:0006412">
    <property type="term" value="P:translation"/>
    <property type="evidence" value="ECO:0007669"/>
    <property type="project" value="UniProtKB-UniRule"/>
</dbReference>
<keyword evidence="4 5" id="KW-0694">RNA-binding</keyword>
<dbReference type="AlphaFoldDB" id="A0A2A9HFN8"/>
<dbReference type="EMBL" id="PDJQ01000001">
    <property type="protein sequence ID" value="PFG74847.1"/>
    <property type="molecule type" value="Genomic_DNA"/>
</dbReference>
<keyword evidence="3 4" id="KW-0687">Ribonucleoprotein</keyword>
<evidence type="ECO:0000313" key="6">
    <source>
        <dbReference type="EMBL" id="PFG74847.1"/>
    </source>
</evidence>
<evidence type="ECO:0000256" key="2">
    <source>
        <dbReference type="ARBA" id="ARBA00022980"/>
    </source>
</evidence>
<dbReference type="NCBIfam" id="TIGR00061">
    <property type="entry name" value="L21"/>
    <property type="match status" value="1"/>
</dbReference>
<comment type="similarity">
    <text evidence="1 4 5">Belongs to the bacterial ribosomal protein bL21 family.</text>
</comment>
<name>A0A2A9HFN8_TEPT2</name>
<gene>
    <name evidence="4" type="primary">rplU</name>
    <name evidence="6" type="ORF">A9A59_2093</name>
</gene>
<dbReference type="RefSeq" id="WP_098504203.1">
    <property type="nucleotide sequence ID" value="NZ_PDJQ01000001.1"/>
</dbReference>
<dbReference type="PANTHER" id="PTHR21349">
    <property type="entry name" value="50S RIBOSOMAL PROTEIN L21"/>
    <property type="match status" value="1"/>
</dbReference>
<dbReference type="InterPro" id="IPR028909">
    <property type="entry name" value="bL21-like"/>
</dbReference>
<keyword evidence="4 5" id="KW-0699">rRNA-binding</keyword>
<keyword evidence="2 4" id="KW-0689">Ribosomal protein</keyword>
<dbReference type="InterPro" id="IPR036164">
    <property type="entry name" value="bL21-like_sf"/>
</dbReference>
<accession>A0A2A9HFN8</accession>
<dbReference type="GO" id="GO:0005840">
    <property type="term" value="C:ribosome"/>
    <property type="evidence" value="ECO:0007669"/>
    <property type="project" value="UniProtKB-KW"/>
</dbReference>
<keyword evidence="7" id="KW-1185">Reference proteome</keyword>
<reference evidence="6 7" key="1">
    <citation type="submission" date="2017-09" db="EMBL/GenBank/DDBJ databases">
        <title>Sequencing the genomes of two abundant thermophiles in Great Basin hot springs: Thermocrinis jamiesonii and novel Chloroflexi Thermoflexus hugenholtzii.</title>
        <authorList>
            <person name="Hedlund B."/>
        </authorList>
    </citation>
    <scope>NUCLEOTIDE SEQUENCE [LARGE SCALE GENOMIC DNA]</scope>
    <source>
        <strain evidence="6 7">G233</strain>
    </source>
</reference>
<dbReference type="GO" id="GO:0019843">
    <property type="term" value="F:rRNA binding"/>
    <property type="evidence" value="ECO:0007669"/>
    <property type="project" value="UniProtKB-UniRule"/>
</dbReference>
<dbReference type="GO" id="GO:0003735">
    <property type="term" value="F:structural constituent of ribosome"/>
    <property type="evidence" value="ECO:0007669"/>
    <property type="project" value="InterPro"/>
</dbReference>
<evidence type="ECO:0000256" key="4">
    <source>
        <dbReference type="HAMAP-Rule" id="MF_01363"/>
    </source>
</evidence>
<dbReference type="GO" id="GO:0005737">
    <property type="term" value="C:cytoplasm"/>
    <property type="evidence" value="ECO:0007669"/>
    <property type="project" value="UniProtKB-ARBA"/>
</dbReference>
<comment type="subunit">
    <text evidence="4">Part of the 50S ribosomal subunit. Contacts protein L20.</text>
</comment>
<protein>
    <recommendedName>
        <fullName evidence="4">Large ribosomal subunit protein bL21</fullName>
    </recommendedName>
</protein>
<dbReference type="SUPFAM" id="SSF141091">
    <property type="entry name" value="L21p-like"/>
    <property type="match status" value="1"/>
</dbReference>
<dbReference type="PANTHER" id="PTHR21349:SF0">
    <property type="entry name" value="LARGE RIBOSOMAL SUBUNIT PROTEIN BL21M"/>
    <property type="match status" value="1"/>
</dbReference>
<evidence type="ECO:0000256" key="1">
    <source>
        <dbReference type="ARBA" id="ARBA00008563"/>
    </source>
</evidence>
<proteinExistence type="inferred from homology"/>
<evidence type="ECO:0000313" key="7">
    <source>
        <dbReference type="Proteomes" id="UP000223071"/>
    </source>
</evidence>